<dbReference type="PANTHER" id="PTHR33175:SF3">
    <property type="entry name" value="DNA-BINDING PROTEIN HU-BETA"/>
    <property type="match status" value="1"/>
</dbReference>
<evidence type="ECO:0000256" key="2">
    <source>
        <dbReference type="ARBA" id="ARBA00010529"/>
    </source>
</evidence>
<name>A0ABN8E9J9_9VIBR</name>
<evidence type="ECO:0000256" key="5">
    <source>
        <dbReference type="RuleBase" id="RU003939"/>
    </source>
</evidence>
<dbReference type="Gene3D" id="4.10.520.10">
    <property type="entry name" value="IHF-like DNA-binding proteins"/>
    <property type="match status" value="1"/>
</dbReference>
<dbReference type="SUPFAM" id="SSF47729">
    <property type="entry name" value="IHF-like DNA-binding proteins"/>
    <property type="match status" value="1"/>
</dbReference>
<dbReference type="InterPro" id="IPR000119">
    <property type="entry name" value="Hist_DNA-bd"/>
</dbReference>
<evidence type="ECO:0000313" key="7">
    <source>
        <dbReference type="Proteomes" id="UP000838748"/>
    </source>
</evidence>
<comment type="caution">
    <text evidence="6">The sequence shown here is derived from an EMBL/GenBank/DDBJ whole genome shotgun (WGS) entry which is preliminary data.</text>
</comment>
<keyword evidence="3" id="KW-0226">DNA condensation</keyword>
<dbReference type="SMART" id="SM00411">
    <property type="entry name" value="BHL"/>
    <property type="match status" value="1"/>
</dbReference>
<evidence type="ECO:0000313" key="6">
    <source>
        <dbReference type="EMBL" id="CAH0543158.1"/>
    </source>
</evidence>
<evidence type="ECO:0000256" key="3">
    <source>
        <dbReference type="ARBA" id="ARBA00023067"/>
    </source>
</evidence>
<sequence>MSELINKPAIIAKIAERVGNTDKATIEDTINAIELAFVSALRDDKKIILRKFGEWHCTVREGKCKNPRTGEALGIRSTRVVYFKPSKLIARMGAA</sequence>
<dbReference type="RefSeq" id="WP_237364033.1">
    <property type="nucleotide sequence ID" value="NZ_CAKLDM010000004.1"/>
</dbReference>
<keyword evidence="4" id="KW-0238">DNA-binding</keyword>
<comment type="similarity">
    <text evidence="2 5">Belongs to the bacterial histone-like protein family.</text>
</comment>
<proteinExistence type="inferred from homology"/>
<organism evidence="6 7">
    <name type="scientific">Vibrio marisflavi CECT 7928</name>
    <dbReference type="NCBI Taxonomy" id="634439"/>
    <lineage>
        <taxon>Bacteria</taxon>
        <taxon>Pseudomonadati</taxon>
        <taxon>Pseudomonadota</taxon>
        <taxon>Gammaproteobacteria</taxon>
        <taxon>Vibrionales</taxon>
        <taxon>Vibrionaceae</taxon>
        <taxon>Vibrio</taxon>
    </lineage>
</organism>
<dbReference type="EMBL" id="CAKLDM010000004">
    <property type="protein sequence ID" value="CAH0543158.1"/>
    <property type="molecule type" value="Genomic_DNA"/>
</dbReference>
<comment type="function">
    <text evidence="1">Histone-like DNA-binding protein which is capable of wrapping DNA to stabilize it, and thus to prevent its denaturation under extreme environmental conditions.</text>
</comment>
<keyword evidence="7" id="KW-1185">Reference proteome</keyword>
<accession>A0ABN8E9J9</accession>
<protein>
    <submittedName>
        <fullName evidence="6">Integration host factor subunit beta</fullName>
    </submittedName>
</protein>
<dbReference type="InterPro" id="IPR010992">
    <property type="entry name" value="IHF-like_DNA-bd_dom_sf"/>
</dbReference>
<reference evidence="6" key="1">
    <citation type="submission" date="2021-11" db="EMBL/GenBank/DDBJ databases">
        <authorList>
            <person name="Rodrigo-Torres L."/>
            <person name="Arahal R. D."/>
            <person name="Lucena T."/>
        </authorList>
    </citation>
    <scope>NUCLEOTIDE SEQUENCE</scope>
    <source>
        <strain evidence="6">CECT 7928</strain>
    </source>
</reference>
<gene>
    <name evidence="6" type="primary">ihfB_2</name>
    <name evidence="6" type="ORF">VMF7928_04429</name>
</gene>
<evidence type="ECO:0000256" key="1">
    <source>
        <dbReference type="ARBA" id="ARBA00003819"/>
    </source>
</evidence>
<dbReference type="Proteomes" id="UP000838748">
    <property type="component" value="Unassembled WGS sequence"/>
</dbReference>
<dbReference type="Pfam" id="PF00216">
    <property type="entry name" value="Bac_DNA_binding"/>
    <property type="match status" value="1"/>
</dbReference>
<dbReference type="PANTHER" id="PTHR33175">
    <property type="entry name" value="DNA-BINDING PROTEIN HU"/>
    <property type="match status" value="1"/>
</dbReference>
<evidence type="ECO:0000256" key="4">
    <source>
        <dbReference type="ARBA" id="ARBA00023125"/>
    </source>
</evidence>